<dbReference type="GO" id="GO:0008233">
    <property type="term" value="F:peptidase activity"/>
    <property type="evidence" value="ECO:0007669"/>
    <property type="project" value="UniProtKB-KW"/>
</dbReference>
<dbReference type="Gene3D" id="2.40.10.120">
    <property type="match status" value="1"/>
</dbReference>
<dbReference type="Proteomes" id="UP000799640">
    <property type="component" value="Unassembled WGS sequence"/>
</dbReference>
<evidence type="ECO:0000313" key="3">
    <source>
        <dbReference type="Proteomes" id="UP000799640"/>
    </source>
</evidence>
<dbReference type="GO" id="GO:0006508">
    <property type="term" value="P:proteolysis"/>
    <property type="evidence" value="ECO:0007669"/>
    <property type="project" value="UniProtKB-KW"/>
</dbReference>
<reference evidence="2" key="1">
    <citation type="journal article" date="2020" name="Stud. Mycol.">
        <title>101 Dothideomycetes genomes: a test case for predicting lifestyles and emergence of pathogens.</title>
        <authorList>
            <person name="Haridas S."/>
            <person name="Albert R."/>
            <person name="Binder M."/>
            <person name="Bloem J."/>
            <person name="Labutti K."/>
            <person name="Salamov A."/>
            <person name="Andreopoulos B."/>
            <person name="Baker S."/>
            <person name="Barry K."/>
            <person name="Bills G."/>
            <person name="Bluhm B."/>
            <person name="Cannon C."/>
            <person name="Castanera R."/>
            <person name="Culley D."/>
            <person name="Daum C."/>
            <person name="Ezra D."/>
            <person name="Gonzalez J."/>
            <person name="Henrissat B."/>
            <person name="Kuo A."/>
            <person name="Liang C."/>
            <person name="Lipzen A."/>
            <person name="Lutzoni F."/>
            <person name="Magnuson J."/>
            <person name="Mondo S."/>
            <person name="Nolan M."/>
            <person name="Ohm R."/>
            <person name="Pangilinan J."/>
            <person name="Park H.-J."/>
            <person name="Ramirez L."/>
            <person name="Alfaro M."/>
            <person name="Sun H."/>
            <person name="Tritt A."/>
            <person name="Yoshinaga Y."/>
            <person name="Zwiers L.-H."/>
            <person name="Turgeon B."/>
            <person name="Goodwin S."/>
            <person name="Spatafora J."/>
            <person name="Crous P."/>
            <person name="Grigoriev I."/>
        </authorList>
    </citation>
    <scope>NUCLEOTIDE SEQUENCE</scope>
    <source>
        <strain evidence="2">CBS 262.69</strain>
    </source>
</reference>
<evidence type="ECO:0000313" key="2">
    <source>
        <dbReference type="EMBL" id="KAF2396348.1"/>
    </source>
</evidence>
<feature type="compositionally biased region" description="Polar residues" evidence="1">
    <location>
        <begin position="30"/>
        <end position="40"/>
    </location>
</feature>
<feature type="compositionally biased region" description="Polar residues" evidence="1">
    <location>
        <begin position="1"/>
        <end position="10"/>
    </location>
</feature>
<name>A0A6G1HJV8_9PEZI</name>
<dbReference type="EMBL" id="ML996707">
    <property type="protein sequence ID" value="KAF2396348.1"/>
    <property type="molecule type" value="Genomic_DNA"/>
</dbReference>
<gene>
    <name evidence="2" type="ORF">EJ06DRAFT_534077</name>
</gene>
<protein>
    <submittedName>
        <fullName evidence="2">Trypsin-like serine protease</fullName>
    </submittedName>
</protein>
<organism evidence="2 3">
    <name type="scientific">Trichodelitschia bisporula</name>
    <dbReference type="NCBI Taxonomy" id="703511"/>
    <lineage>
        <taxon>Eukaryota</taxon>
        <taxon>Fungi</taxon>
        <taxon>Dikarya</taxon>
        <taxon>Ascomycota</taxon>
        <taxon>Pezizomycotina</taxon>
        <taxon>Dothideomycetes</taxon>
        <taxon>Dothideomycetes incertae sedis</taxon>
        <taxon>Phaeotrichales</taxon>
        <taxon>Phaeotrichaceae</taxon>
        <taxon>Trichodelitschia</taxon>
    </lineage>
</organism>
<dbReference type="OrthoDB" id="4217619at2759"/>
<keyword evidence="2" id="KW-0378">Hydrolase</keyword>
<keyword evidence="3" id="KW-1185">Reference proteome</keyword>
<dbReference type="InterPro" id="IPR009003">
    <property type="entry name" value="Peptidase_S1_PA"/>
</dbReference>
<accession>A0A6G1HJV8</accession>
<dbReference type="SUPFAM" id="SSF50494">
    <property type="entry name" value="Trypsin-like serine proteases"/>
    <property type="match status" value="1"/>
</dbReference>
<sequence length="322" mass="34626">MTWQSTQQDKAQGKNEPQRSQQDEIPPISSGRTTRQSARQMKNKPAEQAPAPEDTPAKPHAPNPTIAPAIQTLPSPFTARDFPKALLGLLTKKKTWLATHTPSFPIPHTPALQTVLSSTLIFVQEEAGTAVCISPAGLLLTCAHCVAETPTELDLSQPLWLLFSSGLAVRAHCISWDAKRDLALLRITAAQSSTPTFPYTPLPQGPPRLHAHLICVGQPGGEDLESALPGAKTGYDVVHVSTGRFRGYAAGQDKQDNAEIGALKHNCWTYWGHSGAPLVEVEKGNLVGLHSSWDDQTGMRRGIGIEAIVAFIDEAIGLANLV</sequence>
<proteinExistence type="predicted"/>
<evidence type="ECO:0000256" key="1">
    <source>
        <dbReference type="SAM" id="MobiDB-lite"/>
    </source>
</evidence>
<feature type="region of interest" description="Disordered" evidence="1">
    <location>
        <begin position="1"/>
        <end position="71"/>
    </location>
</feature>
<keyword evidence="2" id="KW-0645">Protease</keyword>
<dbReference type="AlphaFoldDB" id="A0A6G1HJV8"/>
<dbReference type="Pfam" id="PF13365">
    <property type="entry name" value="Trypsin_2"/>
    <property type="match status" value="1"/>
</dbReference>